<dbReference type="GO" id="GO:0070740">
    <property type="term" value="F:tubulin-glutamic acid ligase activity"/>
    <property type="evidence" value="ECO:0007669"/>
    <property type="project" value="TreeGrafter"/>
</dbReference>
<evidence type="ECO:0000256" key="3">
    <source>
        <dbReference type="ARBA" id="ARBA00022840"/>
    </source>
</evidence>
<dbReference type="AlphaFoldDB" id="A0A6P4FAK6"/>
<sequence>MIGKISKTLSYKLVKKAKLWNILWSDLFPGVELFKNMNHFPGMIEICRKDLISRNLNKMQKLFPQDYKIFPRPGCCRRNMGMI</sequence>
<name>A0A6P4FAK6_DRORH</name>
<dbReference type="RefSeq" id="XP_016987430.1">
    <property type="nucleotide sequence ID" value="XM_017131941.1"/>
</dbReference>
<protein>
    <submittedName>
        <fullName evidence="4">Tubulin polyglutamylase TTLL13-like</fullName>
    </submittedName>
</protein>
<dbReference type="GO" id="GO:0005524">
    <property type="term" value="F:ATP binding"/>
    <property type="evidence" value="ECO:0007669"/>
    <property type="project" value="UniProtKB-KW"/>
</dbReference>
<evidence type="ECO:0000256" key="1">
    <source>
        <dbReference type="ARBA" id="ARBA00022598"/>
    </source>
</evidence>
<organism evidence="4">
    <name type="scientific">Drosophila rhopaloa</name>
    <name type="common">Fruit fly</name>
    <dbReference type="NCBI Taxonomy" id="1041015"/>
    <lineage>
        <taxon>Eukaryota</taxon>
        <taxon>Metazoa</taxon>
        <taxon>Ecdysozoa</taxon>
        <taxon>Arthropoda</taxon>
        <taxon>Hexapoda</taxon>
        <taxon>Insecta</taxon>
        <taxon>Pterygota</taxon>
        <taxon>Neoptera</taxon>
        <taxon>Endopterygota</taxon>
        <taxon>Diptera</taxon>
        <taxon>Brachycera</taxon>
        <taxon>Muscomorpha</taxon>
        <taxon>Ephydroidea</taxon>
        <taxon>Drosophilidae</taxon>
        <taxon>Drosophila</taxon>
        <taxon>Sophophora</taxon>
    </lineage>
</organism>
<dbReference type="GO" id="GO:0036064">
    <property type="term" value="C:ciliary basal body"/>
    <property type="evidence" value="ECO:0007669"/>
    <property type="project" value="TreeGrafter"/>
</dbReference>
<gene>
    <name evidence="4" type="primary">LOC108050314</name>
</gene>
<dbReference type="InterPro" id="IPR004344">
    <property type="entry name" value="TTL/TTLL_fam"/>
</dbReference>
<keyword evidence="2" id="KW-0547">Nucleotide-binding</keyword>
<dbReference type="OrthoDB" id="202825at2759"/>
<evidence type="ECO:0000313" key="4">
    <source>
        <dbReference type="RefSeq" id="XP_016987430.1"/>
    </source>
</evidence>
<proteinExistence type="predicted"/>
<keyword evidence="3" id="KW-0067">ATP-binding</keyword>
<accession>A0A6P4FAK6</accession>
<dbReference type="PANTHER" id="PTHR12241:SF161">
    <property type="entry name" value="TUBULIN POLYGLUTAMYLASE TTLL6"/>
    <property type="match status" value="1"/>
</dbReference>
<dbReference type="Pfam" id="PF03133">
    <property type="entry name" value="TTL"/>
    <property type="match status" value="1"/>
</dbReference>
<dbReference type="GO" id="GO:0000226">
    <property type="term" value="P:microtubule cytoskeleton organization"/>
    <property type="evidence" value="ECO:0007669"/>
    <property type="project" value="TreeGrafter"/>
</dbReference>
<reference evidence="4" key="1">
    <citation type="submission" date="2025-08" db="UniProtKB">
        <authorList>
            <consortium name="RefSeq"/>
        </authorList>
    </citation>
    <scope>IDENTIFICATION</scope>
</reference>
<dbReference type="GO" id="GO:0015631">
    <property type="term" value="F:tubulin binding"/>
    <property type="evidence" value="ECO:0007669"/>
    <property type="project" value="TreeGrafter"/>
</dbReference>
<keyword evidence="1" id="KW-0436">Ligase</keyword>
<evidence type="ECO:0000256" key="2">
    <source>
        <dbReference type="ARBA" id="ARBA00022741"/>
    </source>
</evidence>
<dbReference type="RefSeq" id="XP_016987430.2">
    <property type="nucleotide sequence ID" value="XM_017131941.2"/>
</dbReference>
<dbReference type="PANTHER" id="PTHR12241">
    <property type="entry name" value="TUBULIN POLYGLUTAMYLASE"/>
    <property type="match status" value="1"/>
</dbReference>
<dbReference type="GeneID" id="108050314"/>